<reference evidence="1 2" key="1">
    <citation type="journal article" date="2016" name="Nat. Commun.">
        <title>Thousands of microbial genomes shed light on interconnected biogeochemical processes in an aquifer system.</title>
        <authorList>
            <person name="Anantharaman K."/>
            <person name="Brown C.T."/>
            <person name="Hug L.A."/>
            <person name="Sharon I."/>
            <person name="Castelle C.J."/>
            <person name="Probst A.J."/>
            <person name="Thomas B.C."/>
            <person name="Singh A."/>
            <person name="Wilkins M.J."/>
            <person name="Karaoz U."/>
            <person name="Brodie E.L."/>
            <person name="Williams K.H."/>
            <person name="Hubbard S.S."/>
            <person name="Banfield J.F."/>
        </authorList>
    </citation>
    <scope>NUCLEOTIDE SEQUENCE [LARGE SCALE GENOMIC DNA]</scope>
</reference>
<sequence>MSEKDNILPGGRIESGAEYLKRIGEEYTVYNQFLPGLSDQAFQYQKEINARREMGVESFLGDFAIAAEERRRNVVRWRVGDKLPEATEERTAIIRSALPRFVMFDKEAVGGMRVEQAKRHKIDVVVEDIMTEVARRLPKTLDAYRYHQDYANDVLQVPSVGKLDVRLTQTANGIFSTINSINGDDFKIWNCRESGVKYLDRYNEISRPQDVEIKPKGIKLEIYSDDSGIVSEEPGKFKKLQDEAIVWLVDNVLNPIRKIPLPEKQIDLPLMEEPFPEGKVGPLFAFVKQEDIEKIEILKEVGVNSAYPDERIAVQPSWRLIPLGYNRGDLPEEVHDGFIWCGVGTVNADADLKKLRIADKQMNTWSIFSKEGLAEIKPLVATDIYVVDWQAWEDFRENAFKPGHDRLTDSEVVEMYKAMGKTFVPITEYKGDYKKPVVLIGRDLEVNEVGGTFIPPEKRRR</sequence>
<dbReference type="AlphaFoldDB" id="A0A1F8DI50"/>
<evidence type="ECO:0000313" key="1">
    <source>
        <dbReference type="EMBL" id="OGM88287.1"/>
    </source>
</evidence>
<protein>
    <submittedName>
        <fullName evidence="1">Uncharacterized protein</fullName>
    </submittedName>
</protein>
<proteinExistence type="predicted"/>
<dbReference type="Proteomes" id="UP000177596">
    <property type="component" value="Unassembled WGS sequence"/>
</dbReference>
<organism evidence="1 2">
    <name type="scientific">Candidatus Woesebacteria bacterium RIFOXYD1_FULL_43_18</name>
    <dbReference type="NCBI Taxonomy" id="1802551"/>
    <lineage>
        <taxon>Bacteria</taxon>
        <taxon>Candidatus Woeseibacteriota</taxon>
    </lineage>
</organism>
<dbReference type="EMBL" id="MGIL01000013">
    <property type="protein sequence ID" value="OGM88287.1"/>
    <property type="molecule type" value="Genomic_DNA"/>
</dbReference>
<comment type="caution">
    <text evidence="1">The sequence shown here is derived from an EMBL/GenBank/DDBJ whole genome shotgun (WGS) entry which is preliminary data.</text>
</comment>
<gene>
    <name evidence="1" type="ORF">A2573_02630</name>
</gene>
<evidence type="ECO:0000313" key="2">
    <source>
        <dbReference type="Proteomes" id="UP000177596"/>
    </source>
</evidence>
<name>A0A1F8DI50_9BACT</name>
<accession>A0A1F8DI50</accession>